<name>A0AAV4VP91_9ARAC</name>
<evidence type="ECO:0000259" key="13">
    <source>
        <dbReference type="PROSITE" id="PS50262"/>
    </source>
</evidence>
<dbReference type="SUPFAM" id="SSF81321">
    <property type="entry name" value="Family A G protein-coupled receptor-like"/>
    <property type="match status" value="1"/>
</dbReference>
<dbReference type="PANTHER" id="PTHR11866">
    <property type="entry name" value="G-PROTEIN COUPLED RECEPTOR FAMILY 1 MEMBER"/>
    <property type="match status" value="1"/>
</dbReference>
<sequence length="268" mass="30075">MAIVLLPLVGFGLYYTVDEDTGTFVCARYRQATEGPDIAYAYVMFGFGTMMCVVIVSCNLAVMSALCRLSPNRSKARRTTVSRDHRELAFNHTTQEELSFAKLMVVLCVFFVICWLPQMATIIIAQTHPALKNHPFFKIADICTALNFILDPIVYVLSRRPHRRGLRRLLKPLCHQCWTQPDMSSCTGSNSQGTKGRELCLLAKMQAQQPNRVGSPASTLQSSSRSGQEVKHSQEVVQLWCSGKEKRFELQDQAANKMPINIAGNIRK</sequence>
<dbReference type="EMBL" id="BPLQ01013429">
    <property type="protein sequence ID" value="GIY72011.1"/>
    <property type="molecule type" value="Genomic_DNA"/>
</dbReference>
<gene>
    <name evidence="14" type="primary">AVEN_203928_1</name>
    <name evidence="14" type="ORF">CDAR_452371</name>
</gene>
<proteinExistence type="inferred from homology"/>
<evidence type="ECO:0000256" key="12">
    <source>
        <dbReference type="SAM" id="Phobius"/>
    </source>
</evidence>
<comment type="caution">
    <text evidence="14">The sequence shown here is derived from an EMBL/GenBank/DDBJ whole genome shotgun (WGS) entry which is preliminary data.</text>
</comment>
<keyword evidence="4 12" id="KW-0812">Transmembrane</keyword>
<evidence type="ECO:0000256" key="11">
    <source>
        <dbReference type="SAM" id="MobiDB-lite"/>
    </source>
</evidence>
<dbReference type="GO" id="GO:0007204">
    <property type="term" value="P:positive regulation of cytosolic calcium ion concentration"/>
    <property type="evidence" value="ECO:0007669"/>
    <property type="project" value="TreeGrafter"/>
</dbReference>
<organism evidence="14 15">
    <name type="scientific">Caerostris darwini</name>
    <dbReference type="NCBI Taxonomy" id="1538125"/>
    <lineage>
        <taxon>Eukaryota</taxon>
        <taxon>Metazoa</taxon>
        <taxon>Ecdysozoa</taxon>
        <taxon>Arthropoda</taxon>
        <taxon>Chelicerata</taxon>
        <taxon>Arachnida</taxon>
        <taxon>Araneae</taxon>
        <taxon>Araneomorphae</taxon>
        <taxon>Entelegynae</taxon>
        <taxon>Araneoidea</taxon>
        <taxon>Araneidae</taxon>
        <taxon>Caerostris</taxon>
    </lineage>
</organism>
<evidence type="ECO:0000313" key="15">
    <source>
        <dbReference type="Proteomes" id="UP001054837"/>
    </source>
</evidence>
<evidence type="ECO:0000256" key="9">
    <source>
        <dbReference type="ARBA" id="ARBA00023180"/>
    </source>
</evidence>
<keyword evidence="15" id="KW-1185">Reference proteome</keyword>
<keyword evidence="5 12" id="KW-1133">Transmembrane helix</keyword>
<evidence type="ECO:0000256" key="1">
    <source>
        <dbReference type="ARBA" id="ARBA00004651"/>
    </source>
</evidence>
<feature type="transmembrane region" description="Helical" evidence="12">
    <location>
        <begin position="136"/>
        <end position="158"/>
    </location>
</feature>
<feature type="compositionally biased region" description="Polar residues" evidence="11">
    <location>
        <begin position="210"/>
        <end position="227"/>
    </location>
</feature>
<dbReference type="InterPro" id="IPR000276">
    <property type="entry name" value="GPCR_Rhodpsn"/>
</dbReference>
<evidence type="ECO:0000256" key="8">
    <source>
        <dbReference type="ARBA" id="ARBA00023170"/>
    </source>
</evidence>
<keyword evidence="3" id="KW-1003">Cell membrane</keyword>
<dbReference type="AlphaFoldDB" id="A0AAV4VP91"/>
<dbReference type="Proteomes" id="UP001054837">
    <property type="component" value="Unassembled WGS sequence"/>
</dbReference>
<keyword evidence="9" id="KW-0325">Glycoprotein</keyword>
<dbReference type="GO" id="GO:0005886">
    <property type="term" value="C:plasma membrane"/>
    <property type="evidence" value="ECO:0007669"/>
    <property type="project" value="UniProtKB-SubCell"/>
</dbReference>
<evidence type="ECO:0000313" key="14">
    <source>
        <dbReference type="EMBL" id="GIY72011.1"/>
    </source>
</evidence>
<dbReference type="GO" id="GO:0007189">
    <property type="term" value="P:adenylate cyclase-activating G protein-coupled receptor signaling pathway"/>
    <property type="evidence" value="ECO:0007669"/>
    <property type="project" value="TreeGrafter"/>
</dbReference>
<dbReference type="PROSITE" id="PS50262">
    <property type="entry name" value="G_PROTEIN_RECEP_F1_2"/>
    <property type="match status" value="1"/>
</dbReference>
<dbReference type="Pfam" id="PF00001">
    <property type="entry name" value="7tm_1"/>
    <property type="match status" value="1"/>
</dbReference>
<feature type="transmembrane region" description="Helical" evidence="12">
    <location>
        <begin position="42"/>
        <end position="67"/>
    </location>
</feature>
<dbReference type="Gene3D" id="1.20.1070.10">
    <property type="entry name" value="Rhodopsin 7-helix transmembrane proteins"/>
    <property type="match status" value="1"/>
</dbReference>
<dbReference type="InterPro" id="IPR017452">
    <property type="entry name" value="GPCR_Rhodpsn_7TM"/>
</dbReference>
<evidence type="ECO:0000256" key="6">
    <source>
        <dbReference type="ARBA" id="ARBA00023040"/>
    </source>
</evidence>
<protein>
    <submittedName>
        <fullName evidence="14">G_PROTEIN_RECEP_F1_2 domain-containing protein</fullName>
    </submittedName>
</protein>
<dbReference type="PANTHER" id="PTHR11866:SF16">
    <property type="entry name" value="PROSTAGLANDIN E2 RECEPTOR EP4 SUBTYPE-LIKE PROTEIN"/>
    <property type="match status" value="1"/>
</dbReference>
<reference evidence="14 15" key="1">
    <citation type="submission" date="2021-06" db="EMBL/GenBank/DDBJ databases">
        <title>Caerostris darwini draft genome.</title>
        <authorList>
            <person name="Kono N."/>
            <person name="Arakawa K."/>
        </authorList>
    </citation>
    <scope>NUCLEOTIDE SEQUENCE [LARGE SCALE GENOMIC DNA]</scope>
</reference>
<dbReference type="GO" id="GO:0004930">
    <property type="term" value="F:G protein-coupled receptor activity"/>
    <property type="evidence" value="ECO:0007669"/>
    <property type="project" value="UniProtKB-KW"/>
</dbReference>
<keyword evidence="8" id="KW-0675">Receptor</keyword>
<feature type="domain" description="G-protein coupled receptors family 1 profile" evidence="13">
    <location>
        <begin position="1"/>
        <end position="155"/>
    </location>
</feature>
<evidence type="ECO:0000256" key="10">
    <source>
        <dbReference type="ARBA" id="ARBA00023224"/>
    </source>
</evidence>
<evidence type="ECO:0000256" key="4">
    <source>
        <dbReference type="ARBA" id="ARBA00022692"/>
    </source>
</evidence>
<keyword evidence="7 12" id="KW-0472">Membrane</keyword>
<evidence type="ECO:0000256" key="3">
    <source>
        <dbReference type="ARBA" id="ARBA00022475"/>
    </source>
</evidence>
<keyword evidence="10" id="KW-0807">Transducer</keyword>
<dbReference type="InterPro" id="IPR008365">
    <property type="entry name" value="Prostanoid_rcpt"/>
</dbReference>
<comment type="subcellular location">
    <subcellularLocation>
        <location evidence="1">Cell membrane</location>
        <topology evidence="1">Multi-pass membrane protein</topology>
    </subcellularLocation>
</comment>
<feature type="region of interest" description="Disordered" evidence="11">
    <location>
        <begin position="210"/>
        <end position="231"/>
    </location>
</feature>
<accession>A0AAV4VP91</accession>
<evidence type="ECO:0000256" key="5">
    <source>
        <dbReference type="ARBA" id="ARBA00022989"/>
    </source>
</evidence>
<evidence type="ECO:0000256" key="2">
    <source>
        <dbReference type="ARBA" id="ARBA00010663"/>
    </source>
</evidence>
<keyword evidence="6" id="KW-0297">G-protein coupled receptor</keyword>
<feature type="transmembrane region" description="Helical" evidence="12">
    <location>
        <begin position="103"/>
        <end position="124"/>
    </location>
</feature>
<comment type="similarity">
    <text evidence="2">Belongs to the G-protein coupled receptor 1 family.</text>
</comment>
<evidence type="ECO:0000256" key="7">
    <source>
        <dbReference type="ARBA" id="ARBA00023136"/>
    </source>
</evidence>